<dbReference type="PRINTS" id="PR00781">
    <property type="entry name" value="LIPOSIGPTASE"/>
</dbReference>
<evidence type="ECO:0000256" key="1">
    <source>
        <dbReference type="ARBA" id="ARBA00006139"/>
    </source>
</evidence>
<feature type="transmembrane region" description="Helical" evidence="9">
    <location>
        <begin position="89"/>
        <end position="110"/>
    </location>
</feature>
<dbReference type="AlphaFoldDB" id="U4KL80"/>
<evidence type="ECO:0000256" key="7">
    <source>
        <dbReference type="ARBA" id="ARBA00022989"/>
    </source>
</evidence>
<keyword evidence="3 9" id="KW-0645">Protease</keyword>
<gene>
    <name evidence="9 12" type="primary">lspA</name>
    <name evidence="12" type="ORF">BN85409600</name>
</gene>
<protein>
    <recommendedName>
        <fullName evidence="9">Lipoprotein signal peptidase</fullName>
        <ecNumber evidence="9">3.4.23.36</ecNumber>
    </recommendedName>
    <alternativeName>
        <fullName evidence="9">Prolipoprotein signal peptidase</fullName>
    </alternativeName>
    <alternativeName>
        <fullName evidence="9">Signal peptidase II</fullName>
        <shortName evidence="9">SPase II</shortName>
    </alternativeName>
</protein>
<dbReference type="HAMAP" id="MF_00161">
    <property type="entry name" value="LspA"/>
    <property type="match status" value="1"/>
</dbReference>
<sequence>MIIGLISIIVLIGLDQGTKYLMKEILTGSKTIVAIPNLLEFNYYENTGAAFGSFQGHQLLFFGITIVVLLVLGYLFTKVDFSKKKVYSISLVLLIAGTLGNAIDRLILGYVIDFLHMPFIQYILFGNNFIFNLADAFLTFGVILFAIDILFLEDKRKKKTNEAI</sequence>
<keyword evidence="8 9" id="KW-0472">Membrane</keyword>
<evidence type="ECO:0000256" key="9">
    <source>
        <dbReference type="HAMAP-Rule" id="MF_00161"/>
    </source>
</evidence>
<keyword evidence="7 9" id="KW-1133">Transmembrane helix</keyword>
<dbReference type="InterPro" id="IPR001872">
    <property type="entry name" value="Peptidase_A8"/>
</dbReference>
<dbReference type="Proteomes" id="UP000032740">
    <property type="component" value="Chromosome"/>
</dbReference>
<dbReference type="Pfam" id="PF01252">
    <property type="entry name" value="Peptidase_A8"/>
    <property type="match status" value="1"/>
</dbReference>
<dbReference type="HOGENOM" id="CLU_083252_3_4_14"/>
<dbReference type="EC" id="3.4.23.36" evidence="9"/>
<evidence type="ECO:0000256" key="4">
    <source>
        <dbReference type="ARBA" id="ARBA00022692"/>
    </source>
</evidence>
<dbReference type="RefSeq" id="WP_026660435.1">
    <property type="nucleotide sequence ID" value="NC_022538.1"/>
</dbReference>
<evidence type="ECO:0000256" key="11">
    <source>
        <dbReference type="RuleBase" id="RU004181"/>
    </source>
</evidence>
<reference evidence="12 13" key="1">
    <citation type="journal article" date="2013" name="J. Mol. Microbiol. Biotechnol.">
        <title>Analysis of the Complete Genomes of Acholeplasma brassicae , A. palmae and A. laidlawii and Their Comparison to the Obligate Parasites from ' Candidatus Phytoplasma'.</title>
        <authorList>
            <person name="Kube M."/>
            <person name="Siewert C."/>
            <person name="Migdoll A.M."/>
            <person name="Duduk B."/>
            <person name="Holz S."/>
            <person name="Rabus R."/>
            <person name="Seemuller E."/>
            <person name="Mitrovic J."/>
            <person name="Muller I."/>
            <person name="Buttner C."/>
            <person name="Reinhardt R."/>
        </authorList>
    </citation>
    <scope>NUCLEOTIDE SEQUENCE [LARGE SCALE GENOMIC DNA]</scope>
    <source>
        <strain evidence="12 13">J233</strain>
    </source>
</reference>
<evidence type="ECO:0000313" key="12">
    <source>
        <dbReference type="EMBL" id="CCV64537.1"/>
    </source>
</evidence>
<comment type="similarity">
    <text evidence="1 9 11">Belongs to the peptidase A8 family.</text>
</comment>
<organism evidence="12 13">
    <name type="scientific">Alteracholeplasma palmae (strain ATCC 49389 / J233)</name>
    <name type="common">Acholeplasma palmae</name>
    <dbReference type="NCBI Taxonomy" id="1318466"/>
    <lineage>
        <taxon>Bacteria</taxon>
        <taxon>Bacillati</taxon>
        <taxon>Mycoplasmatota</taxon>
        <taxon>Mollicutes</taxon>
        <taxon>Acholeplasmatales</taxon>
        <taxon>Acholeplasmataceae</taxon>
        <taxon>Acholeplasma</taxon>
    </lineage>
</organism>
<keyword evidence="2 9" id="KW-1003">Cell membrane</keyword>
<dbReference type="PROSITE" id="PS00855">
    <property type="entry name" value="SPASE_II"/>
    <property type="match status" value="1"/>
</dbReference>
<keyword evidence="12" id="KW-0449">Lipoprotein</keyword>
<dbReference type="UniPathway" id="UPA00665"/>
<evidence type="ECO:0000313" key="13">
    <source>
        <dbReference type="Proteomes" id="UP000032740"/>
    </source>
</evidence>
<dbReference type="STRING" id="1318466.BN85409600"/>
<evidence type="ECO:0000256" key="3">
    <source>
        <dbReference type="ARBA" id="ARBA00022670"/>
    </source>
</evidence>
<feature type="active site" evidence="9">
    <location>
        <position position="135"/>
    </location>
</feature>
<evidence type="ECO:0000256" key="10">
    <source>
        <dbReference type="RuleBase" id="RU000594"/>
    </source>
</evidence>
<feature type="transmembrane region" description="Helical" evidence="9">
    <location>
        <begin position="59"/>
        <end position="77"/>
    </location>
</feature>
<comment type="caution">
    <text evidence="9">Lacks conserved residue(s) required for the propagation of feature annotation.</text>
</comment>
<proteinExistence type="inferred from homology"/>
<name>U4KL80_ALTPJ</name>
<dbReference type="GO" id="GO:0006508">
    <property type="term" value="P:proteolysis"/>
    <property type="evidence" value="ECO:0007669"/>
    <property type="project" value="UniProtKB-KW"/>
</dbReference>
<evidence type="ECO:0000256" key="8">
    <source>
        <dbReference type="ARBA" id="ARBA00023136"/>
    </source>
</evidence>
<keyword evidence="6 9" id="KW-0378">Hydrolase</keyword>
<accession>U4KL80</accession>
<dbReference type="NCBIfam" id="TIGR00077">
    <property type="entry name" value="lspA"/>
    <property type="match status" value="1"/>
</dbReference>
<dbReference type="GO" id="GO:0005886">
    <property type="term" value="C:plasma membrane"/>
    <property type="evidence" value="ECO:0007669"/>
    <property type="project" value="UniProtKB-SubCell"/>
</dbReference>
<keyword evidence="13" id="KW-1185">Reference proteome</keyword>
<dbReference type="OrthoDB" id="397153at2"/>
<dbReference type="EMBL" id="FO681347">
    <property type="protein sequence ID" value="CCV64537.1"/>
    <property type="molecule type" value="Genomic_DNA"/>
</dbReference>
<keyword evidence="4 9" id="KW-0812">Transmembrane</keyword>
<evidence type="ECO:0000256" key="2">
    <source>
        <dbReference type="ARBA" id="ARBA00022475"/>
    </source>
</evidence>
<dbReference type="GO" id="GO:0004190">
    <property type="term" value="F:aspartic-type endopeptidase activity"/>
    <property type="evidence" value="ECO:0007669"/>
    <property type="project" value="UniProtKB-UniRule"/>
</dbReference>
<comment type="catalytic activity">
    <reaction evidence="9 10">
        <text>Release of signal peptides from bacterial membrane prolipoproteins. Hydrolyzes -Xaa-Yaa-Zaa-|-(S,diacylglyceryl)Cys-, in which Xaa is hydrophobic (preferably Leu), and Yaa (Ala or Ser) and Zaa (Gly or Ala) have small, neutral side chains.</text>
        <dbReference type="EC" id="3.4.23.36"/>
    </reaction>
</comment>
<evidence type="ECO:0000256" key="6">
    <source>
        <dbReference type="ARBA" id="ARBA00022801"/>
    </source>
</evidence>
<feature type="active site" evidence="9">
    <location>
        <position position="113"/>
    </location>
</feature>
<comment type="pathway">
    <text evidence="9">Protein modification; lipoprotein biosynthesis (signal peptide cleavage).</text>
</comment>
<feature type="transmembrane region" description="Helical" evidence="9">
    <location>
        <begin position="130"/>
        <end position="152"/>
    </location>
</feature>
<dbReference type="PANTHER" id="PTHR33695:SF1">
    <property type="entry name" value="LIPOPROTEIN SIGNAL PEPTIDASE"/>
    <property type="match status" value="1"/>
</dbReference>
<dbReference type="PANTHER" id="PTHR33695">
    <property type="entry name" value="LIPOPROTEIN SIGNAL PEPTIDASE"/>
    <property type="match status" value="1"/>
</dbReference>
<comment type="function">
    <text evidence="9 10">This protein specifically catalyzes the removal of signal peptides from prolipoproteins.</text>
</comment>
<evidence type="ECO:0000256" key="5">
    <source>
        <dbReference type="ARBA" id="ARBA00022750"/>
    </source>
</evidence>
<keyword evidence="5 9" id="KW-0064">Aspartyl protease</keyword>
<comment type="subcellular location">
    <subcellularLocation>
        <location evidence="9">Cell membrane</location>
        <topology evidence="9">Multi-pass membrane protein</topology>
    </subcellularLocation>
</comment>
<dbReference type="KEGG" id="apal:BN85409600"/>